<evidence type="ECO:0000256" key="4">
    <source>
        <dbReference type="ARBA" id="ARBA00023136"/>
    </source>
</evidence>
<dbReference type="GO" id="GO:0016020">
    <property type="term" value="C:membrane"/>
    <property type="evidence" value="ECO:0007669"/>
    <property type="project" value="UniProtKB-SubCell"/>
</dbReference>
<dbReference type="InterPro" id="IPR050739">
    <property type="entry name" value="MFP"/>
</dbReference>
<comment type="subcellular location">
    <subcellularLocation>
        <location evidence="1">Membrane</location>
        <topology evidence="1">Single-pass membrane protein</topology>
    </subcellularLocation>
</comment>
<organism evidence="7 8">
    <name type="scientific">Pedobacter yonginense</name>
    <dbReference type="NCBI Taxonomy" id="651869"/>
    <lineage>
        <taxon>Bacteria</taxon>
        <taxon>Pseudomonadati</taxon>
        <taxon>Bacteroidota</taxon>
        <taxon>Sphingobacteriia</taxon>
        <taxon>Sphingobacteriales</taxon>
        <taxon>Sphingobacteriaceae</taxon>
        <taxon>Pedobacter</taxon>
    </lineage>
</organism>
<keyword evidence="3 6" id="KW-1133">Transmembrane helix</keyword>
<dbReference type="Proteomes" id="UP000245379">
    <property type="component" value="Unassembled WGS sequence"/>
</dbReference>
<reference evidence="7 8" key="1">
    <citation type="submission" date="2018-05" db="EMBL/GenBank/DDBJ databases">
        <title>Pedobacter paludis sp. nov., isolated from wetland soil.</title>
        <authorList>
            <person name="Zhang Y."/>
            <person name="Wang G."/>
        </authorList>
    </citation>
    <scope>NUCLEOTIDE SEQUENCE [LARGE SCALE GENOMIC DNA]</scope>
    <source>
        <strain evidence="7 8">KCTC22721</strain>
    </source>
</reference>
<gene>
    <name evidence="7" type="ORF">DHW03_15005</name>
</gene>
<dbReference type="OrthoDB" id="7057889at2"/>
<evidence type="ECO:0000256" key="2">
    <source>
        <dbReference type="ARBA" id="ARBA00022692"/>
    </source>
</evidence>
<feature type="coiled-coil region" evidence="5">
    <location>
        <begin position="383"/>
        <end position="410"/>
    </location>
</feature>
<evidence type="ECO:0000256" key="5">
    <source>
        <dbReference type="SAM" id="Coils"/>
    </source>
</evidence>
<evidence type="ECO:0000313" key="8">
    <source>
        <dbReference type="Proteomes" id="UP000245379"/>
    </source>
</evidence>
<keyword evidence="8" id="KW-1185">Reference proteome</keyword>
<evidence type="ECO:0000313" key="7">
    <source>
        <dbReference type="EMBL" id="PWS26105.1"/>
    </source>
</evidence>
<evidence type="ECO:0000256" key="3">
    <source>
        <dbReference type="ARBA" id="ARBA00022989"/>
    </source>
</evidence>
<keyword evidence="4 6" id="KW-0472">Membrane</keyword>
<evidence type="ECO:0000256" key="1">
    <source>
        <dbReference type="ARBA" id="ARBA00004167"/>
    </source>
</evidence>
<name>A0A317EI71_9SPHI</name>
<feature type="transmembrane region" description="Helical" evidence="6">
    <location>
        <begin position="28"/>
        <end position="50"/>
    </location>
</feature>
<keyword evidence="5" id="KW-0175">Coiled coil</keyword>
<evidence type="ECO:0000256" key="6">
    <source>
        <dbReference type="SAM" id="Phobius"/>
    </source>
</evidence>
<evidence type="ECO:0008006" key="9">
    <source>
        <dbReference type="Google" id="ProtNLM"/>
    </source>
</evidence>
<accession>A0A317EI71</accession>
<dbReference type="EMBL" id="QGNZ01000004">
    <property type="protein sequence ID" value="PWS26105.1"/>
    <property type="molecule type" value="Genomic_DNA"/>
</dbReference>
<dbReference type="RefSeq" id="WP_109926670.1">
    <property type="nucleotide sequence ID" value="NZ_QGNZ01000004.1"/>
</dbReference>
<dbReference type="AlphaFoldDB" id="A0A317EI71"/>
<dbReference type="PRINTS" id="PR01490">
    <property type="entry name" value="RTXTOXIND"/>
</dbReference>
<dbReference type="PANTHER" id="PTHR30386">
    <property type="entry name" value="MEMBRANE FUSION SUBUNIT OF EMRAB-TOLC MULTIDRUG EFFLUX PUMP"/>
    <property type="match status" value="1"/>
</dbReference>
<dbReference type="PANTHER" id="PTHR30386:SF26">
    <property type="entry name" value="TRANSPORT PROTEIN COMB"/>
    <property type="match status" value="1"/>
</dbReference>
<protein>
    <recommendedName>
        <fullName evidence="9">Membrane fusion protein biotin-lipoyl like domain-containing protein</fullName>
    </recommendedName>
</protein>
<sequence length="430" mass="49517">MPEKRDNEDVNEVSEEINEIIGKIPNRVFARTTYFVLVILILFLISAYFIQYPQKMSGDITVFNSSRPLKIICQENGQIAKIFVRDGEYVNAGEPLALIDNATSHESVVYLKKMSSNYSYVFKNIDAIIANDNIPLSFGEMQSEYNALINNLVSFKELTNPINKIKLNNLYSIKKRNDSINKILRLHSIANLNEFSKESQRLKDYTKLFESGVISKHEYYNAVANQFSSRTQVDNNDKEIVQQNLGTLRAIQDVNDYIHHLSTEKERLYHEIYANIRNIEVFIRNWDQKYVIKALKSGKISFLNLINEGQYFRTGDELLAILTPNQGIVGIANISIEGAGNIEIGQRARVNLKKYPYYEYGFLEGSVGKISVVTNNNLYKLTIAIESVELKKLEEKLKDEQEAVGEVEIITKEYTLFDRLFMNIYQTFEK</sequence>
<keyword evidence="2 6" id="KW-0812">Transmembrane</keyword>
<comment type="caution">
    <text evidence="7">The sequence shown here is derived from an EMBL/GenBank/DDBJ whole genome shotgun (WGS) entry which is preliminary data.</text>
</comment>
<proteinExistence type="predicted"/>